<feature type="compositionally biased region" description="Basic residues" evidence="1">
    <location>
        <begin position="380"/>
        <end position="394"/>
    </location>
</feature>
<protein>
    <submittedName>
        <fullName evidence="2">Uncharacterized protein</fullName>
    </submittedName>
</protein>
<feature type="compositionally biased region" description="Low complexity" evidence="1">
    <location>
        <begin position="71"/>
        <end position="84"/>
    </location>
</feature>
<reference evidence="2" key="2">
    <citation type="submission" date="2023-06" db="EMBL/GenBank/DDBJ databases">
        <authorList>
            <consortium name="Lawrence Berkeley National Laboratory"/>
            <person name="Mondo S.J."/>
            <person name="Hensen N."/>
            <person name="Bonometti L."/>
            <person name="Westerberg I."/>
            <person name="Brannstrom I.O."/>
            <person name="Guillou S."/>
            <person name="Cros-Aarteil S."/>
            <person name="Calhoun S."/>
            <person name="Haridas S."/>
            <person name="Kuo A."/>
            <person name="Pangilinan J."/>
            <person name="Riley R."/>
            <person name="Labutti K."/>
            <person name="Andreopoulos B."/>
            <person name="Lipzen A."/>
            <person name="Chen C."/>
            <person name="Yanf M."/>
            <person name="Daum C."/>
            <person name="Ng V."/>
            <person name="Clum A."/>
            <person name="Steindorff A."/>
            <person name="Ohm R."/>
            <person name="Martin F."/>
            <person name="Silar P."/>
            <person name="Natvig D."/>
            <person name="Lalanne C."/>
            <person name="Gautier V."/>
            <person name="Ament-Velasquez S.L."/>
            <person name="Kruys A."/>
            <person name="Hutchinson M.I."/>
            <person name="Powell A.J."/>
            <person name="Barry K."/>
            <person name="Miller A.N."/>
            <person name="Grigoriev I.V."/>
            <person name="Debuchy R."/>
            <person name="Gladieux P."/>
            <person name="Thoren M.H."/>
            <person name="Johannesson H."/>
        </authorList>
    </citation>
    <scope>NUCLEOTIDE SEQUENCE</scope>
    <source>
        <strain evidence="2">PSN324</strain>
    </source>
</reference>
<feature type="compositionally biased region" description="Low complexity" evidence="1">
    <location>
        <begin position="162"/>
        <end position="184"/>
    </location>
</feature>
<feature type="compositionally biased region" description="Basic and acidic residues" evidence="1">
    <location>
        <begin position="1"/>
        <end position="20"/>
    </location>
</feature>
<feature type="compositionally biased region" description="Low complexity" evidence="1">
    <location>
        <begin position="208"/>
        <end position="222"/>
    </location>
</feature>
<evidence type="ECO:0000313" key="3">
    <source>
        <dbReference type="Proteomes" id="UP001321749"/>
    </source>
</evidence>
<name>A0AAV9HJF4_9PEZI</name>
<evidence type="ECO:0000313" key="2">
    <source>
        <dbReference type="EMBL" id="KAK4460260.1"/>
    </source>
</evidence>
<organism evidence="2 3">
    <name type="scientific">Cladorrhinum samala</name>
    <dbReference type="NCBI Taxonomy" id="585594"/>
    <lineage>
        <taxon>Eukaryota</taxon>
        <taxon>Fungi</taxon>
        <taxon>Dikarya</taxon>
        <taxon>Ascomycota</taxon>
        <taxon>Pezizomycotina</taxon>
        <taxon>Sordariomycetes</taxon>
        <taxon>Sordariomycetidae</taxon>
        <taxon>Sordariales</taxon>
        <taxon>Podosporaceae</taxon>
        <taxon>Cladorrhinum</taxon>
    </lineage>
</organism>
<reference evidence="2" key="1">
    <citation type="journal article" date="2023" name="Mol. Phylogenet. Evol.">
        <title>Genome-scale phylogeny and comparative genomics of the fungal order Sordariales.</title>
        <authorList>
            <person name="Hensen N."/>
            <person name="Bonometti L."/>
            <person name="Westerberg I."/>
            <person name="Brannstrom I.O."/>
            <person name="Guillou S."/>
            <person name="Cros-Aarteil S."/>
            <person name="Calhoun S."/>
            <person name="Haridas S."/>
            <person name="Kuo A."/>
            <person name="Mondo S."/>
            <person name="Pangilinan J."/>
            <person name="Riley R."/>
            <person name="LaButti K."/>
            <person name="Andreopoulos B."/>
            <person name="Lipzen A."/>
            <person name="Chen C."/>
            <person name="Yan M."/>
            <person name="Daum C."/>
            <person name="Ng V."/>
            <person name="Clum A."/>
            <person name="Steindorff A."/>
            <person name="Ohm R.A."/>
            <person name="Martin F."/>
            <person name="Silar P."/>
            <person name="Natvig D.O."/>
            <person name="Lalanne C."/>
            <person name="Gautier V."/>
            <person name="Ament-Velasquez S.L."/>
            <person name="Kruys A."/>
            <person name="Hutchinson M.I."/>
            <person name="Powell A.J."/>
            <person name="Barry K."/>
            <person name="Miller A.N."/>
            <person name="Grigoriev I.V."/>
            <person name="Debuchy R."/>
            <person name="Gladieux P."/>
            <person name="Hiltunen Thoren M."/>
            <person name="Johannesson H."/>
        </authorList>
    </citation>
    <scope>NUCLEOTIDE SEQUENCE</scope>
    <source>
        <strain evidence="2">PSN324</strain>
    </source>
</reference>
<feature type="compositionally biased region" description="Polar residues" evidence="1">
    <location>
        <begin position="103"/>
        <end position="112"/>
    </location>
</feature>
<feature type="region of interest" description="Disordered" evidence="1">
    <location>
        <begin position="1"/>
        <end position="184"/>
    </location>
</feature>
<sequence length="416" mass="42410">MSDTKDKVKDVFKRGWHPEKAGTTLKGQMKSLVGRGEERNQSNHVARPLATLRDPAEFAPPPKRRSDTINSAHSVSSPVAHAPPQAEPEQDDEPPPPPKPWRLNTTGLSTDNLPPPPGRRDGADGRILSPPPPYKPASRPIPAPPPRQASGTPPSLPPRLPPRSGSSSSPAPTPISTITSASGTTLNQSAISRLGAAGISVPALGIGSSQPPTSSSSSSSSARPPPPPPPSASSNSAVSELQSRFARLKSNSHQPRESDPATTATTTTTNSSTENGGAGAGGTTWAQKQAALKTASDLHRDPSKVSFSEVKAAASTAENFRQRHGDQVAKAGKFAGGLYGKYGGGGQQQDRGDAGVATAGQESGSGSGGGVAGIAAAAVAKKKPPPPPPPKKKNNIGGGGEEGAPPPVPMATRPQF</sequence>
<feature type="region of interest" description="Disordered" evidence="1">
    <location>
        <begin position="202"/>
        <end position="303"/>
    </location>
</feature>
<dbReference type="EMBL" id="MU865016">
    <property type="protein sequence ID" value="KAK4460260.1"/>
    <property type="molecule type" value="Genomic_DNA"/>
</dbReference>
<feature type="region of interest" description="Disordered" evidence="1">
    <location>
        <begin position="339"/>
        <end position="416"/>
    </location>
</feature>
<dbReference type="AlphaFoldDB" id="A0AAV9HJF4"/>
<gene>
    <name evidence="2" type="ORF">QBC42DRAFT_348150</name>
</gene>
<feature type="compositionally biased region" description="Pro residues" evidence="1">
    <location>
        <begin position="129"/>
        <end position="147"/>
    </location>
</feature>
<accession>A0AAV9HJF4</accession>
<dbReference type="Proteomes" id="UP001321749">
    <property type="component" value="Unassembled WGS sequence"/>
</dbReference>
<comment type="caution">
    <text evidence="2">The sequence shown here is derived from an EMBL/GenBank/DDBJ whole genome shotgun (WGS) entry which is preliminary data.</text>
</comment>
<evidence type="ECO:0000256" key="1">
    <source>
        <dbReference type="SAM" id="MobiDB-lite"/>
    </source>
</evidence>
<proteinExistence type="predicted"/>
<feature type="compositionally biased region" description="Gly residues" evidence="1">
    <location>
        <begin position="363"/>
        <end position="372"/>
    </location>
</feature>
<keyword evidence="3" id="KW-1185">Reference proteome</keyword>